<dbReference type="HOGENOM" id="CLU_619640_0_0_1"/>
<feature type="domain" description="C2H2-type" evidence="3">
    <location>
        <begin position="394"/>
        <end position="422"/>
    </location>
</feature>
<evidence type="ECO:0000259" key="3">
    <source>
        <dbReference type="PROSITE" id="PS50157"/>
    </source>
</evidence>
<dbReference type="EMBL" id="JARH01000716">
    <property type="protein sequence ID" value="EXF77388.1"/>
    <property type="molecule type" value="Genomic_DNA"/>
</dbReference>
<feature type="region of interest" description="Disordered" evidence="2">
    <location>
        <begin position="243"/>
        <end position="277"/>
    </location>
</feature>
<evidence type="ECO:0000313" key="4">
    <source>
        <dbReference type="EMBL" id="EXF77388.1"/>
    </source>
</evidence>
<keyword evidence="1" id="KW-0862">Zinc</keyword>
<dbReference type="KEGG" id="cfj:CFIO01_12436"/>
<name>A0A010RYQ3_9PEZI</name>
<keyword evidence="5" id="KW-1185">Reference proteome</keyword>
<dbReference type="Proteomes" id="UP000020467">
    <property type="component" value="Unassembled WGS sequence"/>
</dbReference>
<evidence type="ECO:0000256" key="2">
    <source>
        <dbReference type="SAM" id="MobiDB-lite"/>
    </source>
</evidence>
<organism evidence="4 5">
    <name type="scientific">Colletotrichum fioriniae PJ7</name>
    <dbReference type="NCBI Taxonomy" id="1445577"/>
    <lineage>
        <taxon>Eukaryota</taxon>
        <taxon>Fungi</taxon>
        <taxon>Dikarya</taxon>
        <taxon>Ascomycota</taxon>
        <taxon>Pezizomycotina</taxon>
        <taxon>Sordariomycetes</taxon>
        <taxon>Hypocreomycetidae</taxon>
        <taxon>Glomerellales</taxon>
        <taxon>Glomerellaceae</taxon>
        <taxon>Colletotrichum</taxon>
        <taxon>Colletotrichum acutatum species complex</taxon>
    </lineage>
</organism>
<dbReference type="InterPro" id="IPR013087">
    <property type="entry name" value="Znf_C2H2_type"/>
</dbReference>
<feature type="compositionally biased region" description="Polar residues" evidence="2">
    <location>
        <begin position="349"/>
        <end position="358"/>
    </location>
</feature>
<evidence type="ECO:0000256" key="1">
    <source>
        <dbReference type="PROSITE-ProRule" id="PRU00042"/>
    </source>
</evidence>
<comment type="caution">
    <text evidence="4">The sequence shown here is derived from an EMBL/GenBank/DDBJ whole genome shotgun (WGS) entry which is preliminary data.</text>
</comment>
<keyword evidence="1" id="KW-0863">Zinc-finger</keyword>
<dbReference type="GO" id="GO:0008270">
    <property type="term" value="F:zinc ion binding"/>
    <property type="evidence" value="ECO:0007669"/>
    <property type="project" value="UniProtKB-KW"/>
</dbReference>
<evidence type="ECO:0000313" key="5">
    <source>
        <dbReference type="Proteomes" id="UP000020467"/>
    </source>
</evidence>
<proteinExistence type="predicted"/>
<dbReference type="OrthoDB" id="4848422at2759"/>
<feature type="compositionally biased region" description="Basic residues" evidence="2">
    <location>
        <begin position="339"/>
        <end position="348"/>
    </location>
</feature>
<keyword evidence="1" id="KW-0479">Metal-binding</keyword>
<reference evidence="4 5" key="1">
    <citation type="submission" date="2014-02" db="EMBL/GenBank/DDBJ databases">
        <title>The genome sequence of Colletotrichum fioriniae PJ7.</title>
        <authorList>
            <person name="Baroncelli R."/>
            <person name="Thon M.R."/>
        </authorList>
    </citation>
    <scope>NUCLEOTIDE SEQUENCE [LARGE SCALE GENOMIC DNA]</scope>
    <source>
        <strain evidence="4 5">PJ7</strain>
    </source>
</reference>
<feature type="compositionally biased region" description="Polar residues" evidence="2">
    <location>
        <begin position="253"/>
        <end position="262"/>
    </location>
</feature>
<dbReference type="PROSITE" id="PS50157">
    <property type="entry name" value="ZINC_FINGER_C2H2_2"/>
    <property type="match status" value="1"/>
</dbReference>
<feature type="compositionally biased region" description="Low complexity" evidence="2">
    <location>
        <begin position="306"/>
        <end position="338"/>
    </location>
</feature>
<accession>A0A010RYQ3</accession>
<gene>
    <name evidence="4" type="ORF">CFIO01_12436</name>
</gene>
<protein>
    <recommendedName>
        <fullName evidence="3">C2H2-type domain-containing protein</fullName>
    </recommendedName>
</protein>
<sequence length="442" mass="50551">MDQQYYEEERKRLEYYWADRNRMAGTDQYVPPEKAYPVEALADHNDIEDPCLHDNYYDAAQGSQENPFYIEPLGQNVVLTQQANNPFEGPFSQQGQNDAIQAEHYLPIDPELENQAIIAAQADGHRLSEPHIALAGNSAHPNFSDPLPDYIYDFQASAVNMQPGHAGQIDNLLQDGFSLPYPDLGPVPAPPAGFGDPAMFVQEHEQCQHYNNHGYEQYGQQMVDMQAQEMPFQHVQLQYDQDQHNEGQEHQEMPNQPYSQNDGYHIHGQGHHDQDLPQQHDHHVYQDLAFNQPQQEQHHHDHNGGAQIQQDDAQNAAAAPNPLAQNNNPQPAANAQAPRGRRGRRSHTRTIPGSQFNDGTPDPNPDYYGLEKVSPRPPCRELPRMVNGVQKVVIKCNRCEKILSRKDEMRWHLRRDHYGKEYREEGFHIEKGRQQALLDCPK</sequence>
<feature type="compositionally biased region" description="Basic and acidic residues" evidence="2">
    <location>
        <begin position="243"/>
        <end position="252"/>
    </location>
</feature>
<feature type="region of interest" description="Disordered" evidence="2">
    <location>
        <begin position="293"/>
        <end position="374"/>
    </location>
</feature>
<dbReference type="eggNOG" id="ENOG502T4NW">
    <property type="taxonomic scope" value="Eukaryota"/>
</dbReference>
<dbReference type="AlphaFoldDB" id="A0A010RYQ3"/>
<dbReference type="PROSITE" id="PS00028">
    <property type="entry name" value="ZINC_FINGER_C2H2_1"/>
    <property type="match status" value="1"/>
</dbReference>